<evidence type="ECO:0000313" key="2">
    <source>
        <dbReference type="EMBL" id="KGQ70352.1"/>
    </source>
</evidence>
<proteinExistence type="predicted"/>
<dbReference type="AlphaFoldDB" id="A0A0A3ARF9"/>
<keyword evidence="3" id="KW-1185">Reference proteome</keyword>
<sequence length="87" mass="8708">MSEKTANSGVIAGIIACVLAVLGILFLGIVFVPLAALVAVFATVIAVKNKNMAGIGVSVLAWILTLVGLFTSPLLLGMLGLAGASQL</sequence>
<protein>
    <submittedName>
        <fullName evidence="2">Uncharacterized protein</fullName>
    </submittedName>
</protein>
<dbReference type="EMBL" id="JSUM01000010">
    <property type="protein sequence ID" value="KGQ70352.1"/>
    <property type="molecule type" value="Genomic_DNA"/>
</dbReference>
<gene>
    <name evidence="2" type="ORF">OA57_05715</name>
</gene>
<feature type="transmembrane region" description="Helical" evidence="1">
    <location>
        <begin position="57"/>
        <end position="82"/>
    </location>
</feature>
<evidence type="ECO:0000313" key="3">
    <source>
        <dbReference type="Proteomes" id="UP000030380"/>
    </source>
</evidence>
<keyword evidence="1" id="KW-1133">Transmembrane helix</keyword>
<dbReference type="RefSeq" id="WP_034614739.1">
    <property type="nucleotide sequence ID" value="NZ_JSUM01000010.1"/>
</dbReference>
<evidence type="ECO:0000256" key="1">
    <source>
        <dbReference type="SAM" id="Phobius"/>
    </source>
</evidence>
<keyword evidence="1" id="KW-0472">Membrane</keyword>
<dbReference type="PROSITE" id="PS51257">
    <property type="entry name" value="PROKAR_LIPOPROTEIN"/>
    <property type="match status" value="1"/>
</dbReference>
<comment type="caution">
    <text evidence="2">The sequence shown here is derived from an EMBL/GenBank/DDBJ whole genome shotgun (WGS) entry which is preliminary data.</text>
</comment>
<dbReference type="Proteomes" id="UP000030380">
    <property type="component" value="Unassembled WGS sequence"/>
</dbReference>
<feature type="transmembrane region" description="Helical" evidence="1">
    <location>
        <begin position="12"/>
        <end position="45"/>
    </location>
</feature>
<name>A0A0A3ARF9_9PAST</name>
<dbReference type="STRING" id="505317.OA57_05715"/>
<organism evidence="2 3">
    <name type="scientific">Chelonobacter oris</name>
    <dbReference type="NCBI Taxonomy" id="505317"/>
    <lineage>
        <taxon>Bacteria</taxon>
        <taxon>Pseudomonadati</taxon>
        <taxon>Pseudomonadota</taxon>
        <taxon>Gammaproteobacteria</taxon>
        <taxon>Pasteurellales</taxon>
        <taxon>Pasteurellaceae</taxon>
        <taxon>Chelonobacter</taxon>
    </lineage>
</organism>
<reference evidence="2 3" key="1">
    <citation type="submission" date="2014-11" db="EMBL/GenBank/DDBJ databases">
        <title>Draft genome sequence of Chelonobacter oris 1662T, associated with respiratory disease in Hermann's Tortoises.</title>
        <authorList>
            <person name="Kudirkiene E."/>
            <person name="Hansen M.J."/>
            <person name="Bojesen A.M."/>
        </authorList>
    </citation>
    <scope>NUCLEOTIDE SEQUENCE [LARGE SCALE GENOMIC DNA]</scope>
    <source>
        <strain evidence="2 3">1662</strain>
    </source>
</reference>
<accession>A0A0A3ARF9</accession>
<keyword evidence="1" id="KW-0812">Transmembrane</keyword>